<name>A0AAV4P289_CAEEX</name>
<comment type="caution">
    <text evidence="1">The sequence shown here is derived from an EMBL/GenBank/DDBJ whole genome shotgun (WGS) entry which is preliminary data.</text>
</comment>
<proteinExistence type="predicted"/>
<dbReference type="Proteomes" id="UP001054945">
    <property type="component" value="Unassembled WGS sequence"/>
</dbReference>
<keyword evidence="2" id="KW-1185">Reference proteome</keyword>
<sequence length="204" mass="23041">MLTLSHSPTPKLTFFFFLTPSSNFEDEAKLEDRKRREENEEIKVFNCLRGWVVPWKFNISLKNPRKRKTKKTTERRSRERKSSINVCQFTNGGAYPSGQTISIIERSLRIIIVVCCRVAYAHPLTKRHGIALLSRRTSKIGILNFHVACASQLAYSHGRIQAGFRDPVSCMTFGSDGTVTVKILASGVVEVEEEVAVFAALDSF</sequence>
<dbReference type="AlphaFoldDB" id="A0AAV4P289"/>
<protein>
    <submittedName>
        <fullName evidence="1">Uncharacterized protein</fullName>
    </submittedName>
</protein>
<gene>
    <name evidence="1" type="ORF">CEXT_346621</name>
</gene>
<accession>A0AAV4P289</accession>
<dbReference type="EMBL" id="BPLR01021460">
    <property type="protein sequence ID" value="GIX89876.1"/>
    <property type="molecule type" value="Genomic_DNA"/>
</dbReference>
<reference evidence="1 2" key="1">
    <citation type="submission" date="2021-06" db="EMBL/GenBank/DDBJ databases">
        <title>Caerostris extrusa draft genome.</title>
        <authorList>
            <person name="Kono N."/>
            <person name="Arakawa K."/>
        </authorList>
    </citation>
    <scope>NUCLEOTIDE SEQUENCE [LARGE SCALE GENOMIC DNA]</scope>
</reference>
<evidence type="ECO:0000313" key="2">
    <source>
        <dbReference type="Proteomes" id="UP001054945"/>
    </source>
</evidence>
<organism evidence="1 2">
    <name type="scientific">Caerostris extrusa</name>
    <name type="common">Bark spider</name>
    <name type="synonym">Caerostris bankana</name>
    <dbReference type="NCBI Taxonomy" id="172846"/>
    <lineage>
        <taxon>Eukaryota</taxon>
        <taxon>Metazoa</taxon>
        <taxon>Ecdysozoa</taxon>
        <taxon>Arthropoda</taxon>
        <taxon>Chelicerata</taxon>
        <taxon>Arachnida</taxon>
        <taxon>Araneae</taxon>
        <taxon>Araneomorphae</taxon>
        <taxon>Entelegynae</taxon>
        <taxon>Araneoidea</taxon>
        <taxon>Araneidae</taxon>
        <taxon>Caerostris</taxon>
    </lineage>
</organism>
<evidence type="ECO:0000313" key="1">
    <source>
        <dbReference type="EMBL" id="GIX89876.1"/>
    </source>
</evidence>